<dbReference type="InterPro" id="IPR021139">
    <property type="entry name" value="NYN"/>
</dbReference>
<name>A0ABY6UCT2_BIOOC</name>
<proteinExistence type="predicted"/>
<protein>
    <recommendedName>
        <fullName evidence="1">NYN domain-containing protein</fullName>
    </recommendedName>
</protein>
<accession>A0ABY6UCT2</accession>
<dbReference type="Pfam" id="PF01936">
    <property type="entry name" value="NYN"/>
    <property type="match status" value="1"/>
</dbReference>
<organism evidence="2 3">
    <name type="scientific">Bionectria ochroleuca</name>
    <name type="common">Gliocladium roseum</name>
    <dbReference type="NCBI Taxonomy" id="29856"/>
    <lineage>
        <taxon>Eukaryota</taxon>
        <taxon>Fungi</taxon>
        <taxon>Dikarya</taxon>
        <taxon>Ascomycota</taxon>
        <taxon>Pezizomycotina</taxon>
        <taxon>Sordariomycetes</taxon>
        <taxon>Hypocreomycetidae</taxon>
        <taxon>Hypocreales</taxon>
        <taxon>Bionectriaceae</taxon>
        <taxon>Clonostachys</taxon>
    </lineage>
</organism>
<comment type="caution">
    <text evidence="2">The sequence shown here is derived from an EMBL/GenBank/DDBJ whole genome shotgun (WGS) entry which is preliminary data.</text>
</comment>
<evidence type="ECO:0000259" key="1">
    <source>
        <dbReference type="Pfam" id="PF01936"/>
    </source>
</evidence>
<dbReference type="Proteomes" id="UP000766486">
    <property type="component" value="Unassembled WGS sequence"/>
</dbReference>
<reference evidence="2 3" key="1">
    <citation type="submission" date="2019-06" db="EMBL/GenBank/DDBJ databases">
        <authorList>
            <person name="Broberg M."/>
        </authorList>
    </citation>
    <scope>NUCLEOTIDE SEQUENCE [LARGE SCALE GENOMIC DNA]</scope>
</reference>
<evidence type="ECO:0000313" key="3">
    <source>
        <dbReference type="Proteomes" id="UP000766486"/>
    </source>
</evidence>
<keyword evidence="3" id="KW-1185">Reference proteome</keyword>
<gene>
    <name evidence="2" type="ORF">CLO192961_LOCUS245175</name>
</gene>
<evidence type="ECO:0000313" key="2">
    <source>
        <dbReference type="EMBL" id="VUC28785.1"/>
    </source>
</evidence>
<feature type="domain" description="NYN" evidence="1">
    <location>
        <begin position="27"/>
        <end position="170"/>
    </location>
</feature>
<dbReference type="EMBL" id="CABFNS010000794">
    <property type="protein sequence ID" value="VUC28785.1"/>
    <property type="molecule type" value="Genomic_DNA"/>
</dbReference>
<sequence length="268" mass="30931">MSKSQHDGGGDGEPKGYIHVYIDNSNLWIQGQEMYAKVHNQPVPNPKWRFHFGKVKALLTRESQLSLDQFNYELKVNLYASTPPQVETVWTSMESEDVRVKIFPKSSITNREKEVDVRLAIDAVEKATEASYTGEHCVFMIVSGDRDLFQAVERIIKRGFEVHVWSWKNSLTKVYDQPRKGLHVNHFDEYLEEIGFEENNFKNRIRKIWHAMVVNGGNTAMGEIANSITRRTESISRLLAERKQRKSNFALETPVIWENAISLTVSMN</sequence>
<dbReference type="Gene3D" id="3.40.50.1010">
    <property type="entry name" value="5'-nuclease"/>
    <property type="match status" value="1"/>
</dbReference>